<evidence type="ECO:0000313" key="2">
    <source>
        <dbReference type="Proteomes" id="UP000324222"/>
    </source>
</evidence>
<organism evidence="1 2">
    <name type="scientific">Portunus trituberculatus</name>
    <name type="common">Swimming crab</name>
    <name type="synonym">Neptunus trituberculatus</name>
    <dbReference type="NCBI Taxonomy" id="210409"/>
    <lineage>
        <taxon>Eukaryota</taxon>
        <taxon>Metazoa</taxon>
        <taxon>Ecdysozoa</taxon>
        <taxon>Arthropoda</taxon>
        <taxon>Crustacea</taxon>
        <taxon>Multicrustacea</taxon>
        <taxon>Malacostraca</taxon>
        <taxon>Eumalacostraca</taxon>
        <taxon>Eucarida</taxon>
        <taxon>Decapoda</taxon>
        <taxon>Pleocyemata</taxon>
        <taxon>Brachyura</taxon>
        <taxon>Eubrachyura</taxon>
        <taxon>Portunoidea</taxon>
        <taxon>Portunidae</taxon>
        <taxon>Portuninae</taxon>
        <taxon>Portunus</taxon>
    </lineage>
</organism>
<protein>
    <submittedName>
        <fullName evidence="1">Uncharacterized protein</fullName>
    </submittedName>
</protein>
<name>A0A5B7DRP4_PORTR</name>
<dbReference type="Proteomes" id="UP000324222">
    <property type="component" value="Unassembled WGS sequence"/>
</dbReference>
<dbReference type="AlphaFoldDB" id="A0A5B7DRP4"/>
<reference evidence="1 2" key="1">
    <citation type="submission" date="2019-05" db="EMBL/GenBank/DDBJ databases">
        <title>Another draft genome of Portunus trituberculatus and its Hox gene families provides insights of decapod evolution.</title>
        <authorList>
            <person name="Jeong J.-H."/>
            <person name="Song I."/>
            <person name="Kim S."/>
            <person name="Choi T."/>
            <person name="Kim D."/>
            <person name="Ryu S."/>
            <person name="Kim W."/>
        </authorList>
    </citation>
    <scope>NUCLEOTIDE SEQUENCE [LARGE SCALE GENOMIC DNA]</scope>
    <source>
        <tissue evidence="1">Muscle</tissue>
    </source>
</reference>
<dbReference type="EMBL" id="VSRR010001256">
    <property type="protein sequence ID" value="MPC23817.1"/>
    <property type="molecule type" value="Genomic_DNA"/>
</dbReference>
<gene>
    <name evidence="1" type="ORF">E2C01_016882</name>
</gene>
<keyword evidence="2" id="KW-1185">Reference proteome</keyword>
<comment type="caution">
    <text evidence="1">The sequence shown here is derived from an EMBL/GenBank/DDBJ whole genome shotgun (WGS) entry which is preliminary data.</text>
</comment>
<accession>A0A5B7DRP4</accession>
<sequence>MKMCINTCDVTHEELGAYRMARDVADVEVRNACLNHYQNPFKLEKVPGDLFNIVTASKFCQPLWYSGTMRAVGSEGSPSARVRILSTSSTSLINHQGDEKGSDFTIVGDTVPVKLFALLRKGWPLRLHGKQSNGC</sequence>
<proteinExistence type="predicted"/>
<evidence type="ECO:0000313" key="1">
    <source>
        <dbReference type="EMBL" id="MPC23817.1"/>
    </source>
</evidence>